<sequence>MFVKLAAVDEGDYELMARWLGPSVGGALGMGTQSFISAETVKEYFGGRTGNCAIIKTREGEKIGFISWHTQRYEGSYEIGGIVGEPKLWDSGCGADAALAVIHHLFHDRNAHRLQFTTGLYNKRAVGMVIKLLEEREVVLEGVLRDHCFLDGEYHDAIVVSILRDEWYAKMDEVGDLANTIPEAEKEEARLAFRRYVEEHWKDDIGRTLIS</sequence>
<dbReference type="InterPro" id="IPR016181">
    <property type="entry name" value="Acyl_CoA_acyltransferase"/>
</dbReference>
<feature type="domain" description="N-acetyltransferase" evidence="1">
    <location>
        <begin position="36"/>
        <end position="127"/>
    </location>
</feature>
<dbReference type="PANTHER" id="PTHR43441">
    <property type="entry name" value="RIBOSOMAL-PROTEIN-SERINE ACETYLTRANSFERASE"/>
    <property type="match status" value="1"/>
</dbReference>
<name>A0AB35T613_RUBRA</name>
<reference evidence="2" key="1">
    <citation type="submission" date="2023-11" db="EMBL/GenBank/DDBJ databases">
        <title>MicrobeMod: A computational toolkit for identifying prokaryotic methylation and restriction-modification with nanopore sequencing.</title>
        <authorList>
            <person name="Crits-Christoph A."/>
            <person name="Kang S.C."/>
            <person name="Lee H."/>
            <person name="Ostrov N."/>
        </authorList>
    </citation>
    <scope>NUCLEOTIDE SEQUENCE</scope>
    <source>
        <strain evidence="2">ATCC 51242</strain>
    </source>
</reference>
<evidence type="ECO:0000259" key="1">
    <source>
        <dbReference type="Pfam" id="PF13302"/>
    </source>
</evidence>
<dbReference type="SUPFAM" id="SSF55729">
    <property type="entry name" value="Acyl-CoA N-acyltransferases (Nat)"/>
    <property type="match status" value="1"/>
</dbReference>
<proteinExistence type="predicted"/>
<dbReference type="Proteomes" id="UP001281130">
    <property type="component" value="Unassembled WGS sequence"/>
</dbReference>
<dbReference type="AlphaFoldDB" id="A0AB35T613"/>
<gene>
    <name evidence="2" type="ORF">SIL72_14975</name>
</gene>
<comment type="caution">
    <text evidence="2">The sequence shown here is derived from an EMBL/GenBank/DDBJ whole genome shotgun (WGS) entry which is preliminary data.</text>
</comment>
<keyword evidence="2" id="KW-0808">Transferase</keyword>
<evidence type="ECO:0000313" key="3">
    <source>
        <dbReference type="Proteomes" id="UP001281130"/>
    </source>
</evidence>
<accession>A0AB35T613</accession>
<organism evidence="2 3">
    <name type="scientific">Rubrobacter radiotolerans</name>
    <name type="common">Arthrobacter radiotolerans</name>
    <dbReference type="NCBI Taxonomy" id="42256"/>
    <lineage>
        <taxon>Bacteria</taxon>
        <taxon>Bacillati</taxon>
        <taxon>Actinomycetota</taxon>
        <taxon>Rubrobacteria</taxon>
        <taxon>Rubrobacterales</taxon>
        <taxon>Rubrobacteraceae</taxon>
        <taxon>Rubrobacter</taxon>
    </lineage>
</organism>
<dbReference type="Gene3D" id="3.40.630.30">
    <property type="match status" value="1"/>
</dbReference>
<evidence type="ECO:0000313" key="2">
    <source>
        <dbReference type="EMBL" id="MDX5895329.1"/>
    </source>
</evidence>
<dbReference type="GO" id="GO:1990189">
    <property type="term" value="F:protein N-terminal-serine acetyltransferase activity"/>
    <property type="evidence" value="ECO:0007669"/>
    <property type="project" value="TreeGrafter"/>
</dbReference>
<dbReference type="RefSeq" id="WP_233425908.1">
    <property type="nucleotide sequence ID" value="NZ_JAWXXX010000002.1"/>
</dbReference>
<dbReference type="InterPro" id="IPR051908">
    <property type="entry name" value="Ribosomal_N-acetyltransferase"/>
</dbReference>
<dbReference type="InterPro" id="IPR000182">
    <property type="entry name" value="GNAT_dom"/>
</dbReference>
<dbReference type="PANTHER" id="PTHR43441:SF11">
    <property type="entry name" value="RIBOSOMAL-PROTEIN-SERINE ACETYLTRANSFERASE"/>
    <property type="match status" value="1"/>
</dbReference>
<dbReference type="EC" id="2.-.-.-" evidence="2"/>
<protein>
    <submittedName>
        <fullName evidence="2">GNAT family protein</fullName>
        <ecNumber evidence="2">2.-.-.-</ecNumber>
    </submittedName>
</protein>
<dbReference type="GO" id="GO:0005737">
    <property type="term" value="C:cytoplasm"/>
    <property type="evidence" value="ECO:0007669"/>
    <property type="project" value="TreeGrafter"/>
</dbReference>
<dbReference type="EMBL" id="JAWXXX010000002">
    <property type="protein sequence ID" value="MDX5895329.1"/>
    <property type="molecule type" value="Genomic_DNA"/>
</dbReference>
<dbReference type="Pfam" id="PF13302">
    <property type="entry name" value="Acetyltransf_3"/>
    <property type="match status" value="1"/>
</dbReference>
<dbReference type="GO" id="GO:0008999">
    <property type="term" value="F:protein-N-terminal-alanine acetyltransferase activity"/>
    <property type="evidence" value="ECO:0007669"/>
    <property type="project" value="TreeGrafter"/>
</dbReference>